<dbReference type="FunFam" id="3.30.390.10:FF:000009">
    <property type="entry name" value="Hydrophobic dipeptide epimerase"/>
    <property type="match status" value="1"/>
</dbReference>
<dbReference type="AlphaFoldDB" id="A0AAN0VJE3"/>
<dbReference type="Gene3D" id="3.20.20.120">
    <property type="entry name" value="Enolase-like C-terminal domain"/>
    <property type="match status" value="1"/>
</dbReference>
<dbReference type="RefSeq" id="WP_044050804.1">
    <property type="nucleotide sequence ID" value="NZ_CP003984.1"/>
</dbReference>
<dbReference type="SUPFAM" id="SSF51604">
    <property type="entry name" value="Enolase C-terminal domain-like"/>
    <property type="match status" value="1"/>
</dbReference>
<dbReference type="PANTHER" id="PTHR48080:SF3">
    <property type="entry name" value="ENOLASE SUPERFAMILY MEMBER DDB_G0284701"/>
    <property type="match status" value="1"/>
</dbReference>
<dbReference type="InterPro" id="IPR029017">
    <property type="entry name" value="Enolase-like_N"/>
</dbReference>
<dbReference type="Pfam" id="PF13378">
    <property type="entry name" value="MR_MLE_C"/>
    <property type="match status" value="1"/>
</dbReference>
<evidence type="ECO:0000259" key="5">
    <source>
        <dbReference type="SMART" id="SM00922"/>
    </source>
</evidence>
<dbReference type="SFLD" id="SFLDS00001">
    <property type="entry name" value="Enolase"/>
    <property type="match status" value="1"/>
</dbReference>
<comment type="cofactor">
    <cofactor evidence="1">
        <name>Mg(2+)</name>
        <dbReference type="ChEBI" id="CHEBI:18420"/>
    </cofactor>
</comment>
<dbReference type="PANTHER" id="PTHR48080">
    <property type="entry name" value="D-GALACTONATE DEHYDRATASE-RELATED"/>
    <property type="match status" value="1"/>
</dbReference>
<dbReference type="SFLD" id="SFLDG00180">
    <property type="entry name" value="muconate_cycloisomerase"/>
    <property type="match status" value="1"/>
</dbReference>
<dbReference type="EMBL" id="CP003984">
    <property type="protein sequence ID" value="AII88222.1"/>
    <property type="molecule type" value="Genomic_DNA"/>
</dbReference>
<dbReference type="InterPro" id="IPR029065">
    <property type="entry name" value="Enolase_C-like"/>
</dbReference>
<gene>
    <name evidence="6" type="ORF">RCA23_c27060</name>
</gene>
<dbReference type="InterPro" id="IPR013342">
    <property type="entry name" value="Mandelate_racemase_C"/>
</dbReference>
<evidence type="ECO:0000256" key="4">
    <source>
        <dbReference type="ARBA" id="ARBA00022842"/>
    </source>
</evidence>
<reference evidence="6 7" key="1">
    <citation type="journal article" date="2014" name="ISME J.">
        <title>Adaptation of an abundant Roseobacter RCA organism to pelagic systems revealed by genomic and transcriptomic analyses.</title>
        <authorList>
            <person name="Voget S."/>
            <person name="Wemheuer B."/>
            <person name="Brinkhoff T."/>
            <person name="Vollmers J."/>
            <person name="Dietrich S."/>
            <person name="Giebel H.A."/>
            <person name="Beardsley C."/>
            <person name="Sardemann C."/>
            <person name="Bakenhus I."/>
            <person name="Billerbeck S."/>
            <person name="Daniel R."/>
            <person name="Simon M."/>
        </authorList>
    </citation>
    <scope>NUCLEOTIDE SEQUENCE [LARGE SCALE GENOMIC DNA]</scope>
    <source>
        <strain evidence="6 7">RCA23</strain>
    </source>
</reference>
<dbReference type="SFLD" id="SFLDF00556">
    <property type="entry name" value="4R-hydroxyproline_betaine_2-ep"/>
    <property type="match status" value="1"/>
</dbReference>
<proteinExistence type="inferred from homology"/>
<dbReference type="Proteomes" id="UP000028680">
    <property type="component" value="Chromosome"/>
</dbReference>
<keyword evidence="3" id="KW-0479">Metal-binding</keyword>
<dbReference type="InterPro" id="IPR013341">
    <property type="entry name" value="Mandelate_racemase_N_dom"/>
</dbReference>
<organism evidence="6 7">
    <name type="scientific">Planktomarina temperata RCA23</name>
    <dbReference type="NCBI Taxonomy" id="666509"/>
    <lineage>
        <taxon>Bacteria</taxon>
        <taxon>Pseudomonadati</taxon>
        <taxon>Pseudomonadota</taxon>
        <taxon>Alphaproteobacteria</taxon>
        <taxon>Rhodobacterales</taxon>
        <taxon>Paracoccaceae</taxon>
        <taxon>Planktomarina</taxon>
    </lineage>
</organism>
<dbReference type="GO" id="GO:0016855">
    <property type="term" value="F:racemase and epimerase activity, acting on amino acids and derivatives"/>
    <property type="evidence" value="ECO:0007669"/>
    <property type="project" value="InterPro"/>
</dbReference>
<keyword evidence="4" id="KW-0460">Magnesium</keyword>
<dbReference type="SUPFAM" id="SSF54826">
    <property type="entry name" value="Enolase N-terminal domain-like"/>
    <property type="match status" value="1"/>
</dbReference>
<dbReference type="InterPro" id="IPR034622">
    <property type="entry name" value="4R-hPro_betaine_2-epimerase"/>
</dbReference>
<dbReference type="Gene3D" id="3.30.390.10">
    <property type="entry name" value="Enolase-like, N-terminal domain"/>
    <property type="match status" value="1"/>
</dbReference>
<dbReference type="Pfam" id="PF02746">
    <property type="entry name" value="MR_MLE_N"/>
    <property type="match status" value="1"/>
</dbReference>
<evidence type="ECO:0000313" key="7">
    <source>
        <dbReference type="Proteomes" id="UP000028680"/>
    </source>
</evidence>
<dbReference type="InterPro" id="IPR036849">
    <property type="entry name" value="Enolase-like_C_sf"/>
</dbReference>
<sequence>MKIAHLNIYQYDLPVKNGPYTMSYGEIFSLDTTLVKLVTDTGVVGWGETCPLGPVYAEAHAKGARAALLEMAPGLIGTEVLPLSVHRQMDNLLHGHNYAKAAIDIAVFDALGKSLGLRVADLLGGAAMDRVPSYYAIGIETPDNAGRIAAAKRAEGYPRLQLKVGAHSPEVDVEVIRKVWEAIKGSGMRLAIDANRGWSTRDAMYISRSCADIPFVLEQPCSTNDELRQLRPLLHHPLYIDESSYDVNTVISAAGSGLVDGFGLKLTRLGGLQPMTTVRDICAARNLPHSCDDAWGGDILAAACTHLGATVRPDLLEGVWLAAPYIDGHYCGESGLEVVGGHIDLPKGPGLGITPDEALFGDPVAAF</sequence>
<evidence type="ECO:0000256" key="2">
    <source>
        <dbReference type="ARBA" id="ARBA00008031"/>
    </source>
</evidence>
<protein>
    <submittedName>
        <fullName evidence="6">Mandelate racemase/muconate lactonizing enzyme</fullName>
    </submittedName>
</protein>
<keyword evidence="7" id="KW-1185">Reference proteome</keyword>
<evidence type="ECO:0000256" key="3">
    <source>
        <dbReference type="ARBA" id="ARBA00022723"/>
    </source>
</evidence>
<dbReference type="GO" id="GO:0006579">
    <property type="term" value="P:amino-acid betaine catabolic process"/>
    <property type="evidence" value="ECO:0007669"/>
    <property type="project" value="InterPro"/>
</dbReference>
<dbReference type="GO" id="GO:0046872">
    <property type="term" value="F:metal ion binding"/>
    <property type="evidence" value="ECO:0007669"/>
    <property type="project" value="UniProtKB-KW"/>
</dbReference>
<evidence type="ECO:0000256" key="1">
    <source>
        <dbReference type="ARBA" id="ARBA00001946"/>
    </source>
</evidence>
<accession>A0AAN0VJE3</accession>
<dbReference type="KEGG" id="ptp:RCA23_c27060"/>
<dbReference type="SMART" id="SM00922">
    <property type="entry name" value="MR_MLE"/>
    <property type="match status" value="1"/>
</dbReference>
<name>A0AAN0VJE3_9RHOB</name>
<evidence type="ECO:0000313" key="6">
    <source>
        <dbReference type="EMBL" id="AII88222.1"/>
    </source>
</evidence>
<feature type="domain" description="Mandelate racemase/muconate lactonizing enzyme C-terminal" evidence="5">
    <location>
        <begin position="142"/>
        <end position="237"/>
    </location>
</feature>
<comment type="similarity">
    <text evidence="2">Belongs to the mandelate racemase/muconate lactonizing enzyme family.</text>
</comment>
<dbReference type="InterPro" id="IPR034593">
    <property type="entry name" value="DgoD-like"/>
</dbReference>